<proteinExistence type="predicted"/>
<dbReference type="Pfam" id="PF00158">
    <property type="entry name" value="Sigma54_activat"/>
    <property type="match status" value="1"/>
</dbReference>
<reference evidence="5 6" key="1">
    <citation type="journal article" date="2016" name="Nat. Commun.">
        <title>Thousands of microbial genomes shed light on interconnected biogeochemical processes in an aquifer system.</title>
        <authorList>
            <person name="Anantharaman K."/>
            <person name="Brown C.T."/>
            <person name="Hug L.A."/>
            <person name="Sharon I."/>
            <person name="Castelle C.J."/>
            <person name="Probst A.J."/>
            <person name="Thomas B.C."/>
            <person name="Singh A."/>
            <person name="Wilkins M.J."/>
            <person name="Karaoz U."/>
            <person name="Brodie E.L."/>
            <person name="Williams K.H."/>
            <person name="Hubbard S.S."/>
            <person name="Banfield J.F."/>
        </authorList>
    </citation>
    <scope>NUCLEOTIDE SEQUENCE [LARGE SCALE GENOMIC DNA]</scope>
</reference>
<dbReference type="PROSITE" id="PS50045">
    <property type="entry name" value="SIGMA54_INTERACT_4"/>
    <property type="match status" value="1"/>
</dbReference>
<evidence type="ECO:0000256" key="2">
    <source>
        <dbReference type="ARBA" id="ARBA00022840"/>
    </source>
</evidence>
<dbReference type="SUPFAM" id="SSF52540">
    <property type="entry name" value="P-loop containing nucleoside triphosphate hydrolases"/>
    <property type="match status" value="1"/>
</dbReference>
<evidence type="ECO:0000256" key="1">
    <source>
        <dbReference type="ARBA" id="ARBA00022741"/>
    </source>
</evidence>
<protein>
    <recommendedName>
        <fullName evidence="4">Sigma-54 factor interaction domain-containing protein</fullName>
    </recommendedName>
</protein>
<accession>A0A1F4UDF0</accession>
<dbReference type="InterPro" id="IPR002078">
    <property type="entry name" value="Sigma_54_int"/>
</dbReference>
<comment type="caution">
    <text evidence="5">The sequence shown here is derived from an EMBL/GenBank/DDBJ whole genome shotgun (WGS) entry which is preliminary data.</text>
</comment>
<dbReference type="EMBL" id="MEUM01000043">
    <property type="protein sequence ID" value="OGC42954.1"/>
    <property type="molecule type" value="Genomic_DNA"/>
</dbReference>
<dbReference type="InterPro" id="IPR027417">
    <property type="entry name" value="P-loop_NTPase"/>
</dbReference>
<evidence type="ECO:0000313" key="6">
    <source>
        <dbReference type="Proteomes" id="UP000177025"/>
    </source>
</evidence>
<keyword evidence="2" id="KW-0067">ATP-binding</keyword>
<keyword evidence="1" id="KW-0547">Nucleotide-binding</keyword>
<sequence length="142" mass="15610">MPLAAQSKVLKAIEDNEIMRLGGTKPFAIVVRVIAATNQNLDRLMSEGRFREDLYHRINVLTIRVPPLRERGSDIEYLADFFSEPGLPGTQFAAQENIPGGNEHAHGSAMAGQCPAVEKPHGKDRDHGRSELDRSRAVNPGV</sequence>
<evidence type="ECO:0000259" key="4">
    <source>
        <dbReference type="PROSITE" id="PS50045"/>
    </source>
</evidence>
<evidence type="ECO:0000256" key="3">
    <source>
        <dbReference type="SAM" id="MobiDB-lite"/>
    </source>
</evidence>
<feature type="region of interest" description="Disordered" evidence="3">
    <location>
        <begin position="90"/>
        <end position="142"/>
    </location>
</feature>
<dbReference type="GO" id="GO:0005524">
    <property type="term" value="F:ATP binding"/>
    <property type="evidence" value="ECO:0007669"/>
    <property type="project" value="UniProtKB-KW"/>
</dbReference>
<organism evidence="5 6">
    <name type="scientific">candidate division WOR-3 bacterium RBG_13_43_14</name>
    <dbReference type="NCBI Taxonomy" id="1802590"/>
    <lineage>
        <taxon>Bacteria</taxon>
        <taxon>Bacteria division WOR-3</taxon>
    </lineage>
</organism>
<gene>
    <name evidence="5" type="ORF">A2Y85_02190</name>
</gene>
<dbReference type="Proteomes" id="UP000177025">
    <property type="component" value="Unassembled WGS sequence"/>
</dbReference>
<feature type="domain" description="Sigma-54 factor interaction" evidence="4">
    <location>
        <begin position="1"/>
        <end position="82"/>
    </location>
</feature>
<dbReference type="GO" id="GO:0006355">
    <property type="term" value="P:regulation of DNA-templated transcription"/>
    <property type="evidence" value="ECO:0007669"/>
    <property type="project" value="InterPro"/>
</dbReference>
<dbReference type="Gene3D" id="3.40.50.300">
    <property type="entry name" value="P-loop containing nucleotide triphosphate hydrolases"/>
    <property type="match status" value="1"/>
</dbReference>
<evidence type="ECO:0000313" key="5">
    <source>
        <dbReference type="EMBL" id="OGC42954.1"/>
    </source>
</evidence>
<name>A0A1F4UDF0_UNCW3</name>
<dbReference type="AlphaFoldDB" id="A0A1F4UDF0"/>
<feature type="compositionally biased region" description="Basic and acidic residues" evidence="3">
    <location>
        <begin position="118"/>
        <end position="136"/>
    </location>
</feature>
<dbReference type="PANTHER" id="PTHR32071">
    <property type="entry name" value="TRANSCRIPTIONAL REGULATORY PROTEIN"/>
    <property type="match status" value="1"/>
</dbReference>